<dbReference type="Pfam" id="PF22698">
    <property type="entry name" value="Semialdhyde_dhC_1"/>
    <property type="match status" value="1"/>
</dbReference>
<protein>
    <recommendedName>
        <fullName evidence="5">N-acetyl-gamma-glutamyl-phosphate reductase</fullName>
        <shortName evidence="5">AGPR</shortName>
        <ecNumber evidence="5">1.2.1.38</ecNumber>
    </recommendedName>
    <alternativeName>
        <fullName evidence="5">N-acetyl-glutamate semialdehyde dehydrogenase</fullName>
        <shortName evidence="5">NAGSA dehydrogenase</shortName>
    </alternativeName>
</protein>
<comment type="similarity">
    <text evidence="5">Belongs to the NAGSA dehydrogenase family. Type 1 subfamily.</text>
</comment>
<sequence length="345" mass="37941">MKVGIIGATGYGGAELLRILNSHPEFTISAIYSSSQQGKMIQEHYPHLTGIVPNTLEEIDPNKIAKDTDLVFLAAPSGVATKLAPSLLEAGCKVIDVSGDFRLKNTEDYEHWYQKEAAPTEWIEKAVYCLPELNRKDVQTGTQFISNPGCYPTATLLGLAPLAQSGWLVEGSVIIDAKSGVSGAGQSPSLATIYSELNENLKIYKVNKHQHIPEIEQMLKKFGYSSPITFQTHLNPMTRGIMATIYGNVNTDVTEDDVWNLFSEFYRNEPFVRVREMGIFPATKEVTASNYCDIGISFDERTGRVTIVSVIDNLMKGAASQAVQNANIMFGFEETAGLKFSPVFP</sequence>
<feature type="active site" evidence="5 6">
    <location>
        <position position="150"/>
    </location>
</feature>
<dbReference type="SMART" id="SM00859">
    <property type="entry name" value="Semialdhyde_dh"/>
    <property type="match status" value="1"/>
</dbReference>
<keyword evidence="5" id="KW-0963">Cytoplasm</keyword>
<evidence type="ECO:0000313" key="9">
    <source>
        <dbReference type="Proteomes" id="UP001596147"/>
    </source>
</evidence>
<dbReference type="CDD" id="cd23934">
    <property type="entry name" value="AGPR_1_C"/>
    <property type="match status" value="1"/>
</dbReference>
<name>A0ABW0LD18_9BACI</name>
<dbReference type="Proteomes" id="UP001596147">
    <property type="component" value="Unassembled WGS sequence"/>
</dbReference>
<dbReference type="InterPro" id="IPR023013">
    <property type="entry name" value="AGPR_AS"/>
</dbReference>
<dbReference type="PROSITE" id="PS01224">
    <property type="entry name" value="ARGC"/>
    <property type="match status" value="1"/>
</dbReference>
<dbReference type="GO" id="GO:0003942">
    <property type="term" value="F:N-acetyl-gamma-glutamyl-phosphate reductase activity"/>
    <property type="evidence" value="ECO:0007669"/>
    <property type="project" value="UniProtKB-EC"/>
</dbReference>
<dbReference type="PANTHER" id="PTHR32338:SF10">
    <property type="entry name" value="N-ACETYL-GAMMA-GLUTAMYL-PHOSPHATE REDUCTASE, CHLOROPLASTIC-RELATED"/>
    <property type="match status" value="1"/>
</dbReference>
<dbReference type="Gene3D" id="3.30.360.10">
    <property type="entry name" value="Dihydrodipicolinate Reductase, domain 2"/>
    <property type="match status" value="1"/>
</dbReference>
<evidence type="ECO:0000256" key="1">
    <source>
        <dbReference type="ARBA" id="ARBA00022571"/>
    </source>
</evidence>
<dbReference type="PANTHER" id="PTHR32338">
    <property type="entry name" value="N-ACETYL-GAMMA-GLUTAMYL-PHOSPHATE REDUCTASE, CHLOROPLASTIC-RELATED-RELATED"/>
    <property type="match status" value="1"/>
</dbReference>
<dbReference type="CDD" id="cd17895">
    <property type="entry name" value="AGPR_1_N"/>
    <property type="match status" value="1"/>
</dbReference>
<gene>
    <name evidence="5 8" type="primary">argC</name>
    <name evidence="8" type="ORF">ACFPM4_02590</name>
</gene>
<evidence type="ECO:0000256" key="5">
    <source>
        <dbReference type="HAMAP-Rule" id="MF_00150"/>
    </source>
</evidence>
<feature type="domain" description="Semialdehyde dehydrogenase NAD-binding" evidence="7">
    <location>
        <begin position="2"/>
        <end position="141"/>
    </location>
</feature>
<evidence type="ECO:0000259" key="7">
    <source>
        <dbReference type="SMART" id="SM00859"/>
    </source>
</evidence>
<comment type="subcellular location">
    <subcellularLocation>
        <location evidence="5">Cytoplasm</location>
    </subcellularLocation>
</comment>
<comment type="function">
    <text evidence="5">Catalyzes the NADPH-dependent reduction of N-acetyl-5-glutamyl phosphate to yield N-acetyl-L-glutamate 5-semialdehyde.</text>
</comment>
<dbReference type="NCBIfam" id="TIGR01850">
    <property type="entry name" value="argC"/>
    <property type="match status" value="1"/>
</dbReference>
<dbReference type="InterPro" id="IPR058924">
    <property type="entry name" value="AGPR_dimerisation_dom"/>
</dbReference>
<evidence type="ECO:0000256" key="2">
    <source>
        <dbReference type="ARBA" id="ARBA00022605"/>
    </source>
</evidence>
<keyword evidence="4 5" id="KW-0560">Oxidoreductase</keyword>
<dbReference type="InterPro" id="IPR050085">
    <property type="entry name" value="AGPR"/>
</dbReference>
<dbReference type="SUPFAM" id="SSF55347">
    <property type="entry name" value="Glyceraldehyde-3-phosphate dehydrogenase-like, C-terminal domain"/>
    <property type="match status" value="1"/>
</dbReference>
<keyword evidence="2 5" id="KW-0028">Amino-acid biosynthesis</keyword>
<reference evidence="9" key="1">
    <citation type="journal article" date="2019" name="Int. J. Syst. Evol. Microbiol.">
        <title>The Global Catalogue of Microorganisms (GCM) 10K type strain sequencing project: providing services to taxonomists for standard genome sequencing and annotation.</title>
        <authorList>
            <consortium name="The Broad Institute Genomics Platform"/>
            <consortium name="The Broad Institute Genome Sequencing Center for Infectious Disease"/>
            <person name="Wu L."/>
            <person name="Ma J."/>
        </authorList>
    </citation>
    <scope>NUCLEOTIDE SEQUENCE [LARGE SCALE GENOMIC DNA]</scope>
    <source>
        <strain evidence="9">CGMCC 1.12237</strain>
    </source>
</reference>
<dbReference type="InterPro" id="IPR000534">
    <property type="entry name" value="Semialdehyde_DH_NAD-bd"/>
</dbReference>
<dbReference type="EC" id="1.2.1.38" evidence="5"/>
<comment type="caution">
    <text evidence="8">The sequence shown here is derived from an EMBL/GenBank/DDBJ whole genome shotgun (WGS) entry which is preliminary data.</text>
</comment>
<keyword evidence="9" id="KW-1185">Reference proteome</keyword>
<dbReference type="EMBL" id="JBHSMC010000001">
    <property type="protein sequence ID" value="MFC5463638.1"/>
    <property type="molecule type" value="Genomic_DNA"/>
</dbReference>
<evidence type="ECO:0000313" key="8">
    <source>
        <dbReference type="EMBL" id="MFC5463638.1"/>
    </source>
</evidence>
<comment type="pathway">
    <text evidence="5">Amino-acid biosynthesis; L-arginine biosynthesis; N(2)-acetyl-L-ornithine from L-glutamate: step 3/4.</text>
</comment>
<dbReference type="Pfam" id="PF01118">
    <property type="entry name" value="Semialdhyde_dh"/>
    <property type="match status" value="1"/>
</dbReference>
<proteinExistence type="inferred from homology"/>
<dbReference type="InterPro" id="IPR000706">
    <property type="entry name" value="AGPR_type-1"/>
</dbReference>
<dbReference type="HAMAP" id="MF_00150">
    <property type="entry name" value="ArgC_type1"/>
    <property type="match status" value="1"/>
</dbReference>
<organism evidence="8 9">
    <name type="scientific">Lederbergia graminis</name>
    <dbReference type="NCBI Taxonomy" id="735518"/>
    <lineage>
        <taxon>Bacteria</taxon>
        <taxon>Bacillati</taxon>
        <taxon>Bacillota</taxon>
        <taxon>Bacilli</taxon>
        <taxon>Bacillales</taxon>
        <taxon>Bacillaceae</taxon>
        <taxon>Lederbergia</taxon>
    </lineage>
</organism>
<evidence type="ECO:0000256" key="6">
    <source>
        <dbReference type="PROSITE-ProRule" id="PRU10010"/>
    </source>
</evidence>
<dbReference type="RefSeq" id="WP_382347404.1">
    <property type="nucleotide sequence ID" value="NZ_JBHSMC010000001.1"/>
</dbReference>
<accession>A0ABW0LD18</accession>
<evidence type="ECO:0000256" key="4">
    <source>
        <dbReference type="ARBA" id="ARBA00023002"/>
    </source>
</evidence>
<dbReference type="Gene3D" id="3.40.50.720">
    <property type="entry name" value="NAD(P)-binding Rossmann-like Domain"/>
    <property type="match status" value="1"/>
</dbReference>
<evidence type="ECO:0000256" key="3">
    <source>
        <dbReference type="ARBA" id="ARBA00022857"/>
    </source>
</evidence>
<comment type="catalytic activity">
    <reaction evidence="5">
        <text>N-acetyl-L-glutamate 5-semialdehyde + phosphate + NADP(+) = N-acetyl-L-glutamyl 5-phosphate + NADPH + H(+)</text>
        <dbReference type="Rhea" id="RHEA:21588"/>
        <dbReference type="ChEBI" id="CHEBI:15378"/>
        <dbReference type="ChEBI" id="CHEBI:29123"/>
        <dbReference type="ChEBI" id="CHEBI:43474"/>
        <dbReference type="ChEBI" id="CHEBI:57783"/>
        <dbReference type="ChEBI" id="CHEBI:57936"/>
        <dbReference type="ChEBI" id="CHEBI:58349"/>
        <dbReference type="EC" id="1.2.1.38"/>
    </reaction>
</comment>
<dbReference type="SUPFAM" id="SSF51735">
    <property type="entry name" value="NAD(P)-binding Rossmann-fold domains"/>
    <property type="match status" value="1"/>
</dbReference>
<keyword evidence="1 5" id="KW-0055">Arginine biosynthesis</keyword>
<dbReference type="InterPro" id="IPR036291">
    <property type="entry name" value="NAD(P)-bd_dom_sf"/>
</dbReference>
<keyword evidence="3 5" id="KW-0521">NADP</keyword>